<dbReference type="EMBL" id="BMMH01000010">
    <property type="protein sequence ID" value="GGL26649.1"/>
    <property type="molecule type" value="Genomic_DNA"/>
</dbReference>
<organism evidence="1 2">
    <name type="scientific">Nocardia jinanensis</name>
    <dbReference type="NCBI Taxonomy" id="382504"/>
    <lineage>
        <taxon>Bacteria</taxon>
        <taxon>Bacillati</taxon>
        <taxon>Actinomycetota</taxon>
        <taxon>Actinomycetes</taxon>
        <taxon>Mycobacteriales</taxon>
        <taxon>Nocardiaceae</taxon>
        <taxon>Nocardia</taxon>
    </lineage>
</organism>
<evidence type="ECO:0000313" key="1">
    <source>
        <dbReference type="EMBL" id="GGL26649.1"/>
    </source>
</evidence>
<keyword evidence="2" id="KW-1185">Reference proteome</keyword>
<proteinExistence type="predicted"/>
<dbReference type="InterPro" id="IPR038765">
    <property type="entry name" value="Papain-like_cys_pep_sf"/>
</dbReference>
<dbReference type="SUPFAM" id="SSF54001">
    <property type="entry name" value="Cysteine proteinases"/>
    <property type="match status" value="1"/>
</dbReference>
<gene>
    <name evidence="1" type="ORF">GCM10011588_46800</name>
</gene>
<dbReference type="Proteomes" id="UP000638263">
    <property type="component" value="Unassembled WGS sequence"/>
</dbReference>
<sequence length="441" mass="48208">MACPTFPPAPYQVCGAILDKYNELGGPGSFLLWPTSDELTDPDGVGKRSVFMNGPIYWHPDAGAHPVANHFFACWQRNGWEAGPLRYPTSDELVNPDGLGRRQYFQGGTIYWKLNDAYFVAGAIRDKWGETGWESGYLGYPVSDEVTTSDGAGRFNRFEHGMIYWHPDTGAHVVTGTVLDAWAAADYERGSYGNPVAEESSPDEGATVEQQFQHGSITAPGPVTVDLSNFMAYITHEQVLASAIAAAQAAAKPLIEVVRGALQEARDANSGAVGRDPADAVPVPVARRAGDVFYSDAAQGLEVPVIEKGAEYEHGHNGIYVTREDTVQALDPDRGVQLVPGADENRKLYNPTLMEVNTSDDMRTRAATYARTRIGSGYNSDFAFNRRDWKDGEAGTYNCSQLVWAAYMNASDGGIDLDANGWWGVWPMDIRDSDWVTHYTA</sequence>
<evidence type="ECO:0000313" key="2">
    <source>
        <dbReference type="Proteomes" id="UP000638263"/>
    </source>
</evidence>
<protein>
    <recommendedName>
        <fullName evidence="3">LGFP repeat-containing protein</fullName>
    </recommendedName>
</protein>
<dbReference type="InterPro" id="IPR013207">
    <property type="entry name" value="LGFP"/>
</dbReference>
<dbReference type="Gene3D" id="3.90.1720.10">
    <property type="entry name" value="endopeptidase domain like (from Nostoc punctiforme)"/>
    <property type="match status" value="1"/>
</dbReference>
<reference evidence="1" key="1">
    <citation type="journal article" date="2014" name="Int. J. Syst. Evol. Microbiol.">
        <title>Complete genome sequence of Corynebacterium casei LMG S-19264T (=DSM 44701T), isolated from a smear-ripened cheese.</title>
        <authorList>
            <consortium name="US DOE Joint Genome Institute (JGI-PGF)"/>
            <person name="Walter F."/>
            <person name="Albersmeier A."/>
            <person name="Kalinowski J."/>
            <person name="Ruckert C."/>
        </authorList>
    </citation>
    <scope>NUCLEOTIDE SEQUENCE</scope>
    <source>
        <strain evidence="1">CGMCC 4.3508</strain>
    </source>
</reference>
<dbReference type="AlphaFoldDB" id="A0A917VX83"/>
<dbReference type="Pfam" id="PF08310">
    <property type="entry name" value="LGFP"/>
    <property type="match status" value="3"/>
</dbReference>
<accession>A0A917VX83</accession>
<evidence type="ECO:0008006" key="3">
    <source>
        <dbReference type="Google" id="ProtNLM"/>
    </source>
</evidence>
<name>A0A917VX83_9NOCA</name>
<reference evidence="1" key="2">
    <citation type="submission" date="2020-09" db="EMBL/GenBank/DDBJ databases">
        <authorList>
            <person name="Sun Q."/>
            <person name="Zhou Y."/>
        </authorList>
    </citation>
    <scope>NUCLEOTIDE SEQUENCE</scope>
    <source>
        <strain evidence="1">CGMCC 4.3508</strain>
    </source>
</reference>
<comment type="caution">
    <text evidence="1">The sequence shown here is derived from an EMBL/GenBank/DDBJ whole genome shotgun (WGS) entry which is preliminary data.</text>
</comment>